<dbReference type="Proteomes" id="UP000035213">
    <property type="component" value="Chromosome"/>
</dbReference>
<accession>A0A0G3M4W2</accession>
<evidence type="ECO:0000256" key="2">
    <source>
        <dbReference type="ARBA" id="ARBA00022692"/>
    </source>
</evidence>
<keyword evidence="2 5" id="KW-0812">Transmembrane</keyword>
<evidence type="ECO:0000256" key="1">
    <source>
        <dbReference type="ARBA" id="ARBA00004141"/>
    </source>
</evidence>
<dbReference type="OrthoDB" id="9782395at2"/>
<sequence length="214" mass="25083">MKFVRNINIFTMTDFIRFFIPFYFILFFAVSFLGISIAVARKIGKSPDVLPKDDSAYALVGWYFKLIMAALFIYTFLFLLFPETMEEAFKIPLWEAEEVQYAGIIMMILAFIWVIIAQCQMRESWRIGIDNQMKTELITHGLFQYSRNPVFLGMTVSLAGFFLVVPTAVTFLFLLVGSIVMQIQIRLEEEYLLKQHGPTYQSYKKRVGRMFRLY</sequence>
<comment type="subcellular location">
    <subcellularLocation>
        <location evidence="1">Membrane</location>
        <topology evidence="1">Multi-pass membrane protein</topology>
    </subcellularLocation>
</comment>
<dbReference type="GO" id="GO:0016740">
    <property type="term" value="F:transferase activity"/>
    <property type="evidence" value="ECO:0007669"/>
    <property type="project" value="UniProtKB-ARBA"/>
</dbReference>
<keyword evidence="6" id="KW-0503">Monooxygenase</keyword>
<reference evidence="6 7" key="1">
    <citation type="submission" date="2014-11" db="EMBL/GenBank/DDBJ databases">
        <authorList>
            <person name="Park G.-S."/>
            <person name="Hong S.-J."/>
            <person name="Jung B.K."/>
            <person name="Khan A.R."/>
            <person name="Kwak Y."/>
            <person name="Shin J.-H."/>
        </authorList>
    </citation>
    <scope>NUCLEOTIDE SEQUENCE [LARGE SCALE GENOMIC DNA]</scope>
    <source>
        <strain evidence="6 7">DSM 27622</strain>
    </source>
</reference>
<dbReference type="PANTHER" id="PTHR12714">
    <property type="entry name" value="PROTEIN-S ISOPRENYLCYSTEINE O-METHYLTRANSFERASE"/>
    <property type="match status" value="1"/>
</dbReference>
<feature type="transmembrane region" description="Helical" evidence="5">
    <location>
        <begin position="60"/>
        <end position="81"/>
    </location>
</feature>
<protein>
    <submittedName>
        <fullName evidence="6">Beta-carotene 15,15'-monooxygenase</fullName>
    </submittedName>
</protein>
<dbReference type="GO" id="GO:0016020">
    <property type="term" value="C:membrane"/>
    <property type="evidence" value="ECO:0007669"/>
    <property type="project" value="UniProtKB-SubCell"/>
</dbReference>
<proteinExistence type="predicted"/>
<feature type="transmembrane region" description="Helical" evidence="5">
    <location>
        <begin position="101"/>
        <end position="119"/>
    </location>
</feature>
<evidence type="ECO:0000256" key="4">
    <source>
        <dbReference type="ARBA" id="ARBA00023136"/>
    </source>
</evidence>
<evidence type="ECO:0000313" key="7">
    <source>
        <dbReference type="Proteomes" id="UP000035213"/>
    </source>
</evidence>
<dbReference type="PATRIC" id="fig|1324352.5.peg.3726"/>
<evidence type="ECO:0000256" key="3">
    <source>
        <dbReference type="ARBA" id="ARBA00022989"/>
    </source>
</evidence>
<dbReference type="Pfam" id="PF06966">
    <property type="entry name" value="DUF1295"/>
    <property type="match status" value="1"/>
</dbReference>
<dbReference type="STRING" id="1324352.OK18_17795"/>
<gene>
    <name evidence="6" type="ORF">OK18_17795</name>
</gene>
<dbReference type="KEGG" id="cgn:OK18_17795"/>
<feature type="transmembrane region" description="Helical" evidence="5">
    <location>
        <begin position="20"/>
        <end position="40"/>
    </location>
</feature>
<keyword evidence="6" id="KW-0560">Oxidoreductase</keyword>
<dbReference type="Gene3D" id="1.20.120.1630">
    <property type="match status" value="1"/>
</dbReference>
<feature type="transmembrane region" description="Helical" evidence="5">
    <location>
        <begin position="150"/>
        <end position="176"/>
    </location>
</feature>
<keyword evidence="4 5" id="KW-0472">Membrane</keyword>
<evidence type="ECO:0000256" key="5">
    <source>
        <dbReference type="SAM" id="Phobius"/>
    </source>
</evidence>
<name>A0A0G3M4W2_CHRGL</name>
<dbReference type="EMBL" id="CP009928">
    <property type="protein sequence ID" value="AKK74211.1"/>
    <property type="molecule type" value="Genomic_DNA"/>
</dbReference>
<organism evidence="6 7">
    <name type="scientific">Chryseobacterium gallinarum</name>
    <dbReference type="NCBI Taxonomy" id="1324352"/>
    <lineage>
        <taxon>Bacteria</taxon>
        <taxon>Pseudomonadati</taxon>
        <taxon>Bacteroidota</taxon>
        <taxon>Flavobacteriia</taxon>
        <taxon>Flavobacteriales</taxon>
        <taxon>Weeksellaceae</taxon>
        <taxon>Chryseobacterium group</taxon>
        <taxon>Chryseobacterium</taxon>
    </lineage>
</organism>
<dbReference type="InterPro" id="IPR010721">
    <property type="entry name" value="UstE-like"/>
</dbReference>
<dbReference type="PANTHER" id="PTHR12714:SF9">
    <property type="entry name" value="PROTEIN-S-ISOPRENYLCYSTEINE O-METHYLTRANSFERASE"/>
    <property type="match status" value="1"/>
</dbReference>
<dbReference type="GO" id="GO:0004497">
    <property type="term" value="F:monooxygenase activity"/>
    <property type="evidence" value="ECO:0007669"/>
    <property type="project" value="UniProtKB-KW"/>
</dbReference>
<evidence type="ECO:0000313" key="6">
    <source>
        <dbReference type="EMBL" id="AKK74211.1"/>
    </source>
</evidence>
<keyword evidence="3 5" id="KW-1133">Transmembrane helix</keyword>
<dbReference type="AlphaFoldDB" id="A0A0G3M4W2"/>